<keyword evidence="5" id="KW-0479">Metal-binding</keyword>
<dbReference type="UniPathway" id="UPA00340">
    <property type="reaction ID" value="UER00458"/>
</dbReference>
<dbReference type="PANTHER" id="PTHR21060:SF15">
    <property type="entry name" value="ACETATE KINASE-RELATED"/>
    <property type="match status" value="1"/>
</dbReference>
<comment type="pathway">
    <text evidence="5">Metabolic intermediate biosynthesis; acetyl-CoA biosynthesis; acetyl-CoA from acetate: step 1/2.</text>
</comment>
<comment type="similarity">
    <text evidence="5">Belongs to the acetokinase family.</text>
</comment>
<dbReference type="InterPro" id="IPR043129">
    <property type="entry name" value="ATPase_NBD"/>
</dbReference>
<evidence type="ECO:0000313" key="7">
    <source>
        <dbReference type="Proteomes" id="UP000800041"/>
    </source>
</evidence>
<dbReference type="InterPro" id="IPR000890">
    <property type="entry name" value="Aliphatic_acid_kin_short-chain"/>
</dbReference>
<keyword evidence="7" id="KW-1185">Reference proteome</keyword>
<evidence type="ECO:0000256" key="1">
    <source>
        <dbReference type="ARBA" id="ARBA00022679"/>
    </source>
</evidence>
<evidence type="ECO:0000256" key="2">
    <source>
        <dbReference type="ARBA" id="ARBA00022741"/>
    </source>
</evidence>
<comment type="cofactor">
    <cofactor evidence="5">
        <name>Mg(2+)</name>
        <dbReference type="ChEBI" id="CHEBI:18420"/>
    </cofactor>
</comment>
<feature type="binding site" evidence="5">
    <location>
        <position position="18"/>
    </location>
    <ligand>
        <name>ATP</name>
        <dbReference type="ChEBI" id="CHEBI:30616"/>
    </ligand>
</feature>
<dbReference type="Gene3D" id="3.30.420.40">
    <property type="match status" value="2"/>
</dbReference>
<organism evidence="6 7">
    <name type="scientific">Aulographum hederae CBS 113979</name>
    <dbReference type="NCBI Taxonomy" id="1176131"/>
    <lineage>
        <taxon>Eukaryota</taxon>
        <taxon>Fungi</taxon>
        <taxon>Dikarya</taxon>
        <taxon>Ascomycota</taxon>
        <taxon>Pezizomycotina</taxon>
        <taxon>Dothideomycetes</taxon>
        <taxon>Pleosporomycetidae</taxon>
        <taxon>Aulographales</taxon>
        <taxon>Aulographaceae</taxon>
    </lineage>
</organism>
<dbReference type="AlphaFoldDB" id="A0A6G1GQI2"/>
<dbReference type="PANTHER" id="PTHR21060">
    <property type="entry name" value="ACETATE KINASE"/>
    <property type="match status" value="1"/>
</dbReference>
<evidence type="ECO:0000256" key="3">
    <source>
        <dbReference type="ARBA" id="ARBA00022777"/>
    </source>
</evidence>
<evidence type="ECO:0000256" key="5">
    <source>
        <dbReference type="HAMAP-Rule" id="MF_03131"/>
    </source>
</evidence>
<evidence type="ECO:0000256" key="4">
    <source>
        <dbReference type="ARBA" id="ARBA00022840"/>
    </source>
</evidence>
<dbReference type="Proteomes" id="UP000800041">
    <property type="component" value="Unassembled WGS sequence"/>
</dbReference>
<dbReference type="InterPro" id="IPR004372">
    <property type="entry name" value="Ac/propionate_kinase"/>
</dbReference>
<dbReference type="PIRSF" id="PIRSF000722">
    <property type="entry name" value="Acetate_prop_kin"/>
    <property type="match status" value="1"/>
</dbReference>
<dbReference type="GO" id="GO:0005524">
    <property type="term" value="F:ATP binding"/>
    <property type="evidence" value="ECO:0007669"/>
    <property type="project" value="UniProtKB-KW"/>
</dbReference>
<sequence length="416" mass="44756">MSSSKTILAINAGSSSLKVSIFSAESDTPNQLAEIEISGLSSPPATLKYSRGDEKIKGKELENVKNQGDALDYILDHLMNDDGLPQLKDKEDIEFACHRVVHGGDYSQAQVINRDTYHHIERLSDLAPLHNASALSLIKSLHETLPSTINLAFFDTTFHSTIPRHISTYPVPQSSKSNNLRKYGFHGLSYASILRSTSSFLKKPPSSTSLIALHLGSGASACAIRNGKSLDTSMGLTPLSGLPGATRSGDVDPALVFHMTNSAGDMSASSTKELHITQAEEMLNKKCGWNALTGTTDFGAVIAGEREEDKLAVDILVDRIIGLVGAYFVRLGGEVDALVFAGGIGEKGAELRNKVVDSLRCLGFAIDEGKNGKVGDGVVEDVGSDEARYKVLVCRTDEQAEMARGCLERWDEFKKG</sequence>
<feature type="site" description="Transition state stabilizer" evidence="5">
    <location>
        <position position="247"/>
    </location>
</feature>
<keyword evidence="5" id="KW-0460">Magnesium</keyword>
<dbReference type="GO" id="GO:0006083">
    <property type="term" value="P:acetate metabolic process"/>
    <property type="evidence" value="ECO:0007669"/>
    <property type="project" value="TreeGrafter"/>
</dbReference>
<evidence type="ECO:0000313" key="6">
    <source>
        <dbReference type="EMBL" id="KAF1983074.1"/>
    </source>
</evidence>
<dbReference type="PROSITE" id="PS01075">
    <property type="entry name" value="ACETATE_KINASE_1"/>
    <property type="match status" value="1"/>
</dbReference>
<keyword evidence="1 5" id="KW-0808">Transferase</keyword>
<protein>
    <recommendedName>
        <fullName evidence="5">Probable acetate kinase</fullName>
        <ecNumber evidence="5">2.7.2.1</ecNumber>
    </recommendedName>
    <alternativeName>
        <fullName evidence="5">Acetokinase</fullName>
    </alternativeName>
</protein>
<feature type="binding site" evidence="5">
    <location>
        <position position="398"/>
    </location>
    <ligand>
        <name>Mg(2+)</name>
        <dbReference type="ChEBI" id="CHEBI:18420"/>
    </ligand>
</feature>
<gene>
    <name evidence="6" type="ORF">K402DRAFT_448401</name>
</gene>
<dbReference type="GO" id="GO:0008776">
    <property type="term" value="F:acetate kinase activity"/>
    <property type="evidence" value="ECO:0007669"/>
    <property type="project" value="UniProtKB-UniRule"/>
</dbReference>
<dbReference type="PRINTS" id="PR00471">
    <property type="entry name" value="ACETATEKNASE"/>
</dbReference>
<comment type="catalytic activity">
    <reaction evidence="5">
        <text>acetate + ATP = acetyl phosphate + ADP</text>
        <dbReference type="Rhea" id="RHEA:11352"/>
        <dbReference type="ChEBI" id="CHEBI:22191"/>
        <dbReference type="ChEBI" id="CHEBI:30089"/>
        <dbReference type="ChEBI" id="CHEBI:30616"/>
        <dbReference type="ChEBI" id="CHEBI:456216"/>
        <dbReference type="EC" id="2.7.2.1"/>
    </reaction>
</comment>
<name>A0A6G1GQI2_9PEZI</name>
<accession>A0A6G1GQI2</accession>
<dbReference type="HAMAP" id="MF_00020">
    <property type="entry name" value="Acetate_kinase"/>
    <property type="match status" value="1"/>
</dbReference>
<dbReference type="InterPro" id="IPR023865">
    <property type="entry name" value="Aliphatic_acid_kinase_CS"/>
</dbReference>
<feature type="active site" description="Proton donor/acceptor" evidence="5">
    <location>
        <position position="155"/>
    </location>
</feature>
<keyword evidence="3 5" id="KW-0418">Kinase</keyword>
<dbReference type="NCBIfam" id="TIGR00016">
    <property type="entry name" value="ackA"/>
    <property type="match status" value="1"/>
</dbReference>
<feature type="binding site" evidence="5">
    <location>
        <position position="99"/>
    </location>
    <ligand>
        <name>substrate</name>
    </ligand>
</feature>
<dbReference type="Pfam" id="PF00871">
    <property type="entry name" value="Acetate_kinase"/>
    <property type="match status" value="1"/>
</dbReference>
<keyword evidence="4 5" id="KW-0067">ATP-binding</keyword>
<feature type="site" description="Transition state stabilizer" evidence="5">
    <location>
        <position position="186"/>
    </location>
</feature>
<dbReference type="SUPFAM" id="SSF53067">
    <property type="entry name" value="Actin-like ATPase domain"/>
    <property type="match status" value="2"/>
</dbReference>
<feature type="binding site" evidence="5">
    <location>
        <begin position="214"/>
        <end position="218"/>
    </location>
    <ligand>
        <name>ATP</name>
        <dbReference type="ChEBI" id="CHEBI:30616"/>
    </ligand>
</feature>
<proteinExistence type="inferred from homology"/>
<dbReference type="GO" id="GO:0006085">
    <property type="term" value="P:acetyl-CoA biosynthetic process"/>
    <property type="evidence" value="ECO:0007669"/>
    <property type="project" value="UniProtKB-UniRule"/>
</dbReference>
<feature type="binding site" evidence="5">
    <location>
        <position position="11"/>
    </location>
    <ligand>
        <name>Mg(2+)</name>
        <dbReference type="ChEBI" id="CHEBI:18420"/>
    </ligand>
</feature>
<dbReference type="OrthoDB" id="67445at2759"/>
<dbReference type="GO" id="GO:0000287">
    <property type="term" value="F:magnesium ion binding"/>
    <property type="evidence" value="ECO:0007669"/>
    <property type="project" value="UniProtKB-UniRule"/>
</dbReference>
<comment type="caution">
    <text evidence="5">Lacks conserved residue(s) required for the propagation of feature annotation.</text>
</comment>
<dbReference type="EC" id="2.7.2.1" evidence="5"/>
<keyword evidence="2 5" id="KW-0547">Nucleotide-binding</keyword>
<reference evidence="6" key="1">
    <citation type="journal article" date="2020" name="Stud. Mycol.">
        <title>101 Dothideomycetes genomes: a test case for predicting lifestyles and emergence of pathogens.</title>
        <authorList>
            <person name="Haridas S."/>
            <person name="Albert R."/>
            <person name="Binder M."/>
            <person name="Bloem J."/>
            <person name="Labutti K."/>
            <person name="Salamov A."/>
            <person name="Andreopoulos B."/>
            <person name="Baker S."/>
            <person name="Barry K."/>
            <person name="Bills G."/>
            <person name="Bluhm B."/>
            <person name="Cannon C."/>
            <person name="Castanera R."/>
            <person name="Culley D."/>
            <person name="Daum C."/>
            <person name="Ezra D."/>
            <person name="Gonzalez J."/>
            <person name="Henrissat B."/>
            <person name="Kuo A."/>
            <person name="Liang C."/>
            <person name="Lipzen A."/>
            <person name="Lutzoni F."/>
            <person name="Magnuson J."/>
            <person name="Mondo S."/>
            <person name="Nolan M."/>
            <person name="Ohm R."/>
            <person name="Pangilinan J."/>
            <person name="Park H.-J."/>
            <person name="Ramirez L."/>
            <person name="Alfaro M."/>
            <person name="Sun H."/>
            <person name="Tritt A."/>
            <person name="Yoshinaga Y."/>
            <person name="Zwiers L.-H."/>
            <person name="Turgeon B."/>
            <person name="Goodwin S."/>
            <person name="Spatafora J."/>
            <person name="Crous P."/>
            <person name="Grigoriev I."/>
        </authorList>
    </citation>
    <scope>NUCLEOTIDE SEQUENCE</scope>
    <source>
        <strain evidence="6">CBS 113979</strain>
    </source>
</reference>
<dbReference type="PROSITE" id="PS01076">
    <property type="entry name" value="ACETATE_KINASE_2"/>
    <property type="match status" value="1"/>
</dbReference>
<dbReference type="EMBL" id="ML977178">
    <property type="protein sequence ID" value="KAF1983074.1"/>
    <property type="molecule type" value="Genomic_DNA"/>
</dbReference>